<proteinExistence type="predicted"/>
<sequence>MFLQGPIPTRKQLFQQPKSATLAVSREDLEAHLKKTYLDTNQELPLEETAGRICSAAPGIKFNNKPPNLQEVAAVIYQARAKSAPGPYGVPYLLHKRCPNVLKWLHKILRSAWNNIKVSKEWMTAEGVYIPKEQNSKEIHQFRPISLLNNEGKIFFSVMATRLTKYLTENGYINTSVQKGSIPGVSGCLEHATMIGRAAAIIDKERPVISTAKGQSNPPSPSFTIFTTESGAKKWCGRSNTASTLRKGLLDSCDDWEISVDLPEWDKHPDVIRRTTLRPNIVIHSTSTQRFIMVELTVPYESRMEQAHT</sequence>
<name>A0AAV4F7U1_9GAST</name>
<keyword evidence="2" id="KW-1185">Reference proteome</keyword>
<gene>
    <name evidence="1" type="ORF">ElyMa_002040600</name>
</gene>
<comment type="caution">
    <text evidence="1">The sequence shown here is derived from an EMBL/GenBank/DDBJ whole genome shotgun (WGS) entry which is preliminary data.</text>
</comment>
<dbReference type="EMBL" id="BMAT01004146">
    <property type="protein sequence ID" value="GFR69091.1"/>
    <property type="molecule type" value="Genomic_DNA"/>
</dbReference>
<accession>A0AAV4F7U1</accession>
<organism evidence="1 2">
    <name type="scientific">Elysia marginata</name>
    <dbReference type="NCBI Taxonomy" id="1093978"/>
    <lineage>
        <taxon>Eukaryota</taxon>
        <taxon>Metazoa</taxon>
        <taxon>Spiralia</taxon>
        <taxon>Lophotrochozoa</taxon>
        <taxon>Mollusca</taxon>
        <taxon>Gastropoda</taxon>
        <taxon>Heterobranchia</taxon>
        <taxon>Euthyneura</taxon>
        <taxon>Panpulmonata</taxon>
        <taxon>Sacoglossa</taxon>
        <taxon>Placobranchoidea</taxon>
        <taxon>Plakobranchidae</taxon>
        <taxon>Elysia</taxon>
    </lineage>
</organism>
<evidence type="ECO:0000313" key="1">
    <source>
        <dbReference type="EMBL" id="GFR69091.1"/>
    </source>
</evidence>
<reference evidence="1 2" key="1">
    <citation type="journal article" date="2021" name="Elife">
        <title>Chloroplast acquisition without the gene transfer in kleptoplastic sea slugs, Plakobranchus ocellatus.</title>
        <authorList>
            <person name="Maeda T."/>
            <person name="Takahashi S."/>
            <person name="Yoshida T."/>
            <person name="Shimamura S."/>
            <person name="Takaki Y."/>
            <person name="Nagai Y."/>
            <person name="Toyoda A."/>
            <person name="Suzuki Y."/>
            <person name="Arimoto A."/>
            <person name="Ishii H."/>
            <person name="Satoh N."/>
            <person name="Nishiyama T."/>
            <person name="Hasebe M."/>
            <person name="Maruyama T."/>
            <person name="Minagawa J."/>
            <person name="Obokata J."/>
            <person name="Shigenobu S."/>
        </authorList>
    </citation>
    <scope>NUCLEOTIDE SEQUENCE [LARGE SCALE GENOMIC DNA]</scope>
</reference>
<dbReference type="PANTHER" id="PTHR19446">
    <property type="entry name" value="REVERSE TRANSCRIPTASES"/>
    <property type="match status" value="1"/>
</dbReference>
<evidence type="ECO:0000313" key="2">
    <source>
        <dbReference type="Proteomes" id="UP000762676"/>
    </source>
</evidence>
<protein>
    <submittedName>
        <fullName evidence="1">Polyprotein</fullName>
    </submittedName>
</protein>
<dbReference type="AlphaFoldDB" id="A0AAV4F7U1"/>
<dbReference type="Proteomes" id="UP000762676">
    <property type="component" value="Unassembled WGS sequence"/>
</dbReference>